<dbReference type="InterPro" id="IPR045062">
    <property type="entry name" value="Cyt_c_biogenesis_CcsA/CcmC"/>
</dbReference>
<dbReference type="Pfam" id="PF05140">
    <property type="entry name" value="ResB"/>
    <property type="match status" value="1"/>
</dbReference>
<organism evidence="9 10">
    <name type="scientific">Alistipes ihumii AP11</name>
    <dbReference type="NCBI Taxonomy" id="1211813"/>
    <lineage>
        <taxon>Bacteria</taxon>
        <taxon>Pseudomonadati</taxon>
        <taxon>Bacteroidota</taxon>
        <taxon>Bacteroidia</taxon>
        <taxon>Bacteroidales</taxon>
        <taxon>Rikenellaceae</taxon>
        <taxon>Alistipes</taxon>
    </lineage>
</organism>
<evidence type="ECO:0000313" key="9">
    <source>
        <dbReference type="EMBL" id="UWN57310.1"/>
    </source>
</evidence>
<feature type="transmembrane region" description="Helical" evidence="6">
    <location>
        <begin position="560"/>
        <end position="576"/>
    </location>
</feature>
<dbReference type="Proteomes" id="UP001059295">
    <property type="component" value="Chromosome"/>
</dbReference>
<feature type="transmembrane region" description="Helical" evidence="6">
    <location>
        <begin position="235"/>
        <end position="253"/>
    </location>
</feature>
<dbReference type="GeneID" id="82890190"/>
<evidence type="ECO:0000256" key="2">
    <source>
        <dbReference type="ARBA" id="ARBA00022692"/>
    </source>
</evidence>
<dbReference type="InterPro" id="IPR002541">
    <property type="entry name" value="Cyt_c_assembly"/>
</dbReference>
<evidence type="ECO:0000256" key="4">
    <source>
        <dbReference type="ARBA" id="ARBA00022989"/>
    </source>
</evidence>
<keyword evidence="5 6" id="KW-0472">Membrane</keyword>
<dbReference type="Pfam" id="PF01578">
    <property type="entry name" value="Cytochrom_C_asm"/>
    <property type="match status" value="1"/>
</dbReference>
<feature type="transmembrane region" description="Helical" evidence="6">
    <location>
        <begin position="661"/>
        <end position="681"/>
    </location>
</feature>
<feature type="transmembrane region" description="Helical" evidence="6">
    <location>
        <begin position="583"/>
        <end position="602"/>
    </location>
</feature>
<feature type="transmembrane region" description="Helical" evidence="6">
    <location>
        <begin position="205"/>
        <end position="223"/>
    </location>
</feature>
<dbReference type="EMBL" id="CP102294">
    <property type="protein sequence ID" value="UWN57310.1"/>
    <property type="molecule type" value="Genomic_DNA"/>
</dbReference>
<feature type="transmembrane region" description="Helical" evidence="6">
    <location>
        <begin position="622"/>
        <end position="649"/>
    </location>
</feature>
<accession>A0ABY5UZC4</accession>
<gene>
    <name evidence="9" type="primary">ccsA</name>
    <name evidence="9" type="ORF">NQ491_00610</name>
</gene>
<evidence type="ECO:0000256" key="3">
    <source>
        <dbReference type="ARBA" id="ARBA00022748"/>
    </source>
</evidence>
<dbReference type="RefSeq" id="WP_019245306.1">
    <property type="nucleotide sequence ID" value="NZ_CAPH01000006.1"/>
</dbReference>
<name>A0ABY5UZC4_9BACT</name>
<keyword evidence="4 6" id="KW-1133">Transmembrane helix</keyword>
<evidence type="ECO:0000256" key="5">
    <source>
        <dbReference type="ARBA" id="ARBA00023136"/>
    </source>
</evidence>
<feature type="transmembrane region" description="Helical" evidence="6">
    <location>
        <begin position="757"/>
        <end position="781"/>
    </location>
</feature>
<reference evidence="9" key="1">
    <citation type="journal article" date="2022" name="Cell">
        <title>Design, construction, and in vivo augmentation of a complex gut microbiome.</title>
        <authorList>
            <person name="Cheng A.G."/>
            <person name="Ho P.Y."/>
            <person name="Aranda-Diaz A."/>
            <person name="Jain S."/>
            <person name="Yu F.B."/>
            <person name="Meng X."/>
            <person name="Wang M."/>
            <person name="Iakiviak M."/>
            <person name="Nagashima K."/>
            <person name="Zhao A."/>
            <person name="Murugkar P."/>
            <person name="Patil A."/>
            <person name="Atabakhsh K."/>
            <person name="Weakley A."/>
            <person name="Yan J."/>
            <person name="Brumbaugh A.R."/>
            <person name="Higginbottom S."/>
            <person name="Dimas A."/>
            <person name="Shiver A.L."/>
            <person name="Deutschbauer A."/>
            <person name="Neff N."/>
            <person name="Sonnenburg J.L."/>
            <person name="Huang K.C."/>
            <person name="Fischbach M.A."/>
        </authorList>
    </citation>
    <scope>NUCLEOTIDE SEQUENCE</scope>
    <source>
        <strain evidence="9">AP11</strain>
    </source>
</reference>
<feature type="transmembrane region" description="Helical" evidence="6">
    <location>
        <begin position="492"/>
        <end position="513"/>
    </location>
</feature>
<feature type="domain" description="ResB-like" evidence="8">
    <location>
        <begin position="76"/>
        <end position="189"/>
    </location>
</feature>
<sequence>MSFGHEIKSLLSGWKATAVLLTLTAAAMAAATLIEARINPTAARAVVYHSWWFGLLLLLLAVNFMLTARRMRLARRRRWGVLLLHYGLAVTLAGAFVTHAWGYEGYMHIREGETSNRMMTTDRSVREVPFEITLNRFTLSRYQGSQSPSSYESDVTIRYKGKERNRKIYMNNIARVGGFRIYQSSYDRDERGTILSVNHDPAGTALTYAGYALLFAGLVASLASRKSRLRTLYRSLGTTVRLLAVAGLLLSAGCSADAGSRTSDDVPDRAIAARFGALPVQSLDGRIEPLGSYASEVLRKLYHGERYRGMNADQVLLGIVTDSARWSREPLIRLDSKPLREALGTNRTHVSFAELFDGVPPDGYRIGKQAEAVYAKAPAERTKLDKEYLKLDEKANILYGLLGRRTLRIFPVPDSDRWLAPGERSQNMTATDSARTVELFGRLVRASVSRDTTEIGRALDAVRRYQTEFRPGLHSRRITAELLYNRLSPFRWAMRGYLILGAALLGAALWEIFGKNRRRATRIAGIAAAAVAAVFAWQTFGLGLRWYVSGHAPWSNAYETMVYVGWATVLSGLVFARRSRLAPALAALMGGVALFVSNLNWLDPQITPLVPVLKSYWLMIHVSVVTASYGFFGICAACGIASLAATAFGRNLRELRAINEMAMIVGLALLTAGIFFGAVWANESWGRYWGWDPKETWALITMFAYALATHSRHIPRLDGPFAFDVLSVVCFSTVLMTFFGVNYYLSGLHSYGHSGGVSLTVPLIGASVVIALIAAAAGRYFKTSKKR</sequence>
<feature type="transmembrane region" description="Helical" evidence="6">
    <location>
        <begin position="696"/>
        <end position="714"/>
    </location>
</feature>
<proteinExistence type="predicted"/>
<evidence type="ECO:0000313" key="10">
    <source>
        <dbReference type="Proteomes" id="UP001059295"/>
    </source>
</evidence>
<feature type="transmembrane region" description="Helical" evidence="6">
    <location>
        <begin position="721"/>
        <end position="745"/>
    </location>
</feature>
<keyword evidence="2 6" id="KW-0812">Transmembrane</keyword>
<comment type="subcellular location">
    <subcellularLocation>
        <location evidence="1">Membrane</location>
        <topology evidence="1">Multi-pass membrane protein</topology>
    </subcellularLocation>
</comment>
<protein>
    <submittedName>
        <fullName evidence="9">Cytochrome c biogenesis protein CcsA</fullName>
    </submittedName>
</protein>
<keyword evidence="10" id="KW-1185">Reference proteome</keyword>
<evidence type="ECO:0000259" key="8">
    <source>
        <dbReference type="Pfam" id="PF05140"/>
    </source>
</evidence>
<evidence type="ECO:0000256" key="6">
    <source>
        <dbReference type="SAM" id="Phobius"/>
    </source>
</evidence>
<dbReference type="InterPro" id="IPR007816">
    <property type="entry name" value="ResB-like_domain"/>
</dbReference>
<evidence type="ECO:0000256" key="1">
    <source>
        <dbReference type="ARBA" id="ARBA00004141"/>
    </source>
</evidence>
<feature type="domain" description="Cytochrome c assembly protein" evidence="7">
    <location>
        <begin position="554"/>
        <end position="749"/>
    </location>
</feature>
<feature type="transmembrane region" description="Helical" evidence="6">
    <location>
        <begin position="46"/>
        <end position="67"/>
    </location>
</feature>
<dbReference type="PANTHER" id="PTHR30071:SF1">
    <property type="entry name" value="CYTOCHROME B_B6 PROTEIN-RELATED"/>
    <property type="match status" value="1"/>
</dbReference>
<feature type="transmembrane region" description="Helical" evidence="6">
    <location>
        <begin position="525"/>
        <end position="548"/>
    </location>
</feature>
<dbReference type="PANTHER" id="PTHR30071">
    <property type="entry name" value="HEME EXPORTER PROTEIN C"/>
    <property type="match status" value="1"/>
</dbReference>
<feature type="transmembrane region" description="Helical" evidence="6">
    <location>
        <begin position="79"/>
        <end position="101"/>
    </location>
</feature>
<evidence type="ECO:0000259" key="7">
    <source>
        <dbReference type="Pfam" id="PF01578"/>
    </source>
</evidence>
<keyword evidence="3" id="KW-0201">Cytochrome c-type biogenesis</keyword>